<dbReference type="RefSeq" id="XP_038067192.1">
    <property type="nucleotide sequence ID" value="XM_038211264.1"/>
</dbReference>
<dbReference type="InterPro" id="IPR001650">
    <property type="entry name" value="Helicase_C-like"/>
</dbReference>
<dbReference type="SMART" id="SM00490">
    <property type="entry name" value="HELICc"/>
    <property type="match status" value="1"/>
</dbReference>
<proteinExistence type="inferred from homology"/>
<dbReference type="GO" id="GO:0005694">
    <property type="term" value="C:chromosome"/>
    <property type="evidence" value="ECO:0007669"/>
    <property type="project" value="TreeGrafter"/>
</dbReference>
<dbReference type="PROSITE" id="PS00198">
    <property type="entry name" value="4FE4S_FER_1"/>
    <property type="match status" value="1"/>
</dbReference>
<evidence type="ECO:0000256" key="1">
    <source>
        <dbReference type="ARBA" id="ARBA00005446"/>
    </source>
</evidence>
<dbReference type="SUPFAM" id="SSF52540">
    <property type="entry name" value="P-loop containing nucleoside triphosphate hydrolases"/>
    <property type="match status" value="1"/>
</dbReference>
<dbReference type="AlphaFoldDB" id="A0A914ATU4"/>
<dbReference type="GeneID" id="119737146"/>
<dbReference type="PANTHER" id="PTHR13710:SF157">
    <property type="entry name" value="DNA HELICASE"/>
    <property type="match status" value="1"/>
</dbReference>
<evidence type="ECO:0000313" key="5">
    <source>
        <dbReference type="EnsemblMetazoa" id="XP_038067192.1"/>
    </source>
</evidence>
<dbReference type="InterPro" id="IPR017900">
    <property type="entry name" value="4Fe4S_Fe_S_CS"/>
</dbReference>
<feature type="domain" description="Helicase C-terminal" evidence="4">
    <location>
        <begin position="37"/>
        <end position="207"/>
    </location>
</feature>
<dbReference type="GO" id="GO:0009378">
    <property type="term" value="F:four-way junction helicase activity"/>
    <property type="evidence" value="ECO:0007669"/>
    <property type="project" value="TreeGrafter"/>
</dbReference>
<dbReference type="GO" id="GO:0005654">
    <property type="term" value="C:nucleoplasm"/>
    <property type="evidence" value="ECO:0007669"/>
    <property type="project" value="TreeGrafter"/>
</dbReference>
<comment type="catalytic activity">
    <reaction evidence="2">
        <text>Couples ATP hydrolysis with the unwinding of duplex DNA by translocating in the 3'-5' direction.</text>
        <dbReference type="EC" id="5.6.2.4"/>
    </reaction>
</comment>
<dbReference type="GO" id="GO:0000724">
    <property type="term" value="P:double-strand break repair via homologous recombination"/>
    <property type="evidence" value="ECO:0007669"/>
    <property type="project" value="TreeGrafter"/>
</dbReference>
<reference evidence="5" key="1">
    <citation type="submission" date="2022-11" db="UniProtKB">
        <authorList>
            <consortium name="EnsemblMetazoa"/>
        </authorList>
    </citation>
    <scope>IDENTIFICATION</scope>
</reference>
<organism evidence="5 6">
    <name type="scientific">Patiria miniata</name>
    <name type="common">Bat star</name>
    <name type="synonym">Asterina miniata</name>
    <dbReference type="NCBI Taxonomy" id="46514"/>
    <lineage>
        <taxon>Eukaryota</taxon>
        <taxon>Metazoa</taxon>
        <taxon>Echinodermata</taxon>
        <taxon>Eleutherozoa</taxon>
        <taxon>Asterozoa</taxon>
        <taxon>Asteroidea</taxon>
        <taxon>Valvatacea</taxon>
        <taxon>Valvatida</taxon>
        <taxon>Asterinidae</taxon>
        <taxon>Patiria</taxon>
    </lineage>
</organism>
<dbReference type="EnsemblMetazoa" id="XM_038211264.1">
    <property type="protein sequence ID" value="XP_038067192.1"/>
    <property type="gene ID" value="LOC119737146"/>
</dbReference>
<dbReference type="GO" id="GO:0043138">
    <property type="term" value="F:3'-5' DNA helicase activity"/>
    <property type="evidence" value="ECO:0007669"/>
    <property type="project" value="UniProtKB-EC"/>
</dbReference>
<evidence type="ECO:0000259" key="4">
    <source>
        <dbReference type="PROSITE" id="PS51194"/>
    </source>
</evidence>
<dbReference type="InterPro" id="IPR027417">
    <property type="entry name" value="P-loop_NTPase"/>
</dbReference>
<dbReference type="GO" id="GO:0005737">
    <property type="term" value="C:cytoplasm"/>
    <property type="evidence" value="ECO:0007669"/>
    <property type="project" value="TreeGrafter"/>
</dbReference>
<dbReference type="Proteomes" id="UP000887568">
    <property type="component" value="Unplaced"/>
</dbReference>
<evidence type="ECO:0000256" key="2">
    <source>
        <dbReference type="ARBA" id="ARBA00034617"/>
    </source>
</evidence>
<dbReference type="GO" id="GO:0000723">
    <property type="term" value="P:telomere maintenance"/>
    <property type="evidence" value="ECO:0007669"/>
    <property type="project" value="TreeGrafter"/>
</dbReference>
<dbReference type="EC" id="5.6.2.4" evidence="3"/>
<accession>A0A914ATU4</accession>
<name>A0A914ATU4_PATMI</name>
<evidence type="ECO:0000313" key="6">
    <source>
        <dbReference type="Proteomes" id="UP000887568"/>
    </source>
</evidence>
<dbReference type="OMA" id="RCIIATI"/>
<keyword evidence="6" id="KW-1185">Reference proteome</keyword>
<sequence>MQVVYHIFPSFRPNIFLQFCPRTRSGQDQDDIEQPQWLQEYVAELQTHGTQAKKAIIYCRYIGQVCKLFGFIMATLGKSAWVNNEKLPKNLIVDMYHSSLDIDSQERVVNSFTTDGNLRCIIATIAFGMGIEVHKVRYIFHWGLSKTIVDYWQEVGRCSRDGEPGTAVLYRTPTRGHVTTDMEFKEMVSGVESGEVPCMREAILSHLWMDEMGPQPVHDEDSCQSTCIEECKCTKCMCCSVCRSRCPCRIQK</sequence>
<dbReference type="PROSITE" id="PS51194">
    <property type="entry name" value="HELICASE_CTER"/>
    <property type="match status" value="1"/>
</dbReference>
<comment type="similarity">
    <text evidence="1">Belongs to the helicase family. RecQ subfamily.</text>
</comment>
<dbReference type="OrthoDB" id="10040197at2759"/>
<dbReference type="Pfam" id="PF00271">
    <property type="entry name" value="Helicase_C"/>
    <property type="match status" value="1"/>
</dbReference>
<dbReference type="PANTHER" id="PTHR13710">
    <property type="entry name" value="DNA HELICASE RECQ FAMILY MEMBER"/>
    <property type="match status" value="1"/>
</dbReference>
<protein>
    <recommendedName>
        <fullName evidence="3">DNA 3'-5' helicase</fullName>
        <ecNumber evidence="3">5.6.2.4</ecNumber>
    </recommendedName>
</protein>
<evidence type="ECO:0000256" key="3">
    <source>
        <dbReference type="ARBA" id="ARBA00034808"/>
    </source>
</evidence>
<dbReference type="Gene3D" id="3.40.50.300">
    <property type="entry name" value="P-loop containing nucleotide triphosphate hydrolases"/>
    <property type="match status" value="1"/>
</dbReference>